<comment type="caution">
    <text evidence="1">The sequence shown here is derived from an EMBL/GenBank/DDBJ whole genome shotgun (WGS) entry which is preliminary data.</text>
</comment>
<feature type="non-terminal residue" evidence="1">
    <location>
        <position position="1"/>
    </location>
</feature>
<protein>
    <submittedName>
        <fullName evidence="1">Uncharacterized protein</fullName>
    </submittedName>
</protein>
<evidence type="ECO:0000313" key="2">
    <source>
        <dbReference type="Proteomes" id="UP000216133"/>
    </source>
</evidence>
<accession>A0A268QVM3</accession>
<reference evidence="1 2" key="1">
    <citation type="submission" date="2017-07" db="EMBL/GenBank/DDBJ databases">
        <title>Isolation and whole genome analysis of endospore-forming bacteria from heroin.</title>
        <authorList>
            <person name="Kalinowski J."/>
            <person name="Ahrens B."/>
            <person name="Al-Dilaimi A."/>
            <person name="Winkler A."/>
            <person name="Wibberg D."/>
            <person name="Schleenbecker U."/>
            <person name="Ruckert C."/>
            <person name="Wolfel R."/>
            <person name="Grass G."/>
        </authorList>
    </citation>
    <scope>NUCLEOTIDE SEQUENCE [LARGE SCALE GENOMIC DNA]</scope>
    <source>
        <strain evidence="1 2">7523-2</strain>
    </source>
</reference>
<feature type="non-terminal residue" evidence="1">
    <location>
        <position position="76"/>
    </location>
</feature>
<organism evidence="1 2">
    <name type="scientific">Shouchella clausii</name>
    <name type="common">Alkalihalobacillus clausii</name>
    <dbReference type="NCBI Taxonomy" id="79880"/>
    <lineage>
        <taxon>Bacteria</taxon>
        <taxon>Bacillati</taxon>
        <taxon>Bacillota</taxon>
        <taxon>Bacilli</taxon>
        <taxon>Bacillales</taxon>
        <taxon>Bacillaceae</taxon>
        <taxon>Shouchella</taxon>
    </lineage>
</organism>
<name>A0A268QVM3_SHOCL</name>
<evidence type="ECO:0000313" key="1">
    <source>
        <dbReference type="EMBL" id="PAF12153.1"/>
    </source>
</evidence>
<gene>
    <name evidence="1" type="ORF">CHH61_25155</name>
</gene>
<dbReference type="Proteomes" id="UP000216133">
    <property type="component" value="Unassembled WGS sequence"/>
</dbReference>
<proteinExistence type="predicted"/>
<dbReference type="AlphaFoldDB" id="A0A268QVM3"/>
<sequence length="76" mass="8965">AYKPVEWEEYGFEPLDIGWELTADDMQFSMPFGIKLENAVITKPYSITIDVSSEELEKDHDECFFMLVDRNGQWRI</sequence>
<dbReference type="EMBL" id="NPBS01000707">
    <property type="protein sequence ID" value="PAF12153.1"/>
    <property type="molecule type" value="Genomic_DNA"/>
</dbReference>